<dbReference type="InterPro" id="IPR007111">
    <property type="entry name" value="NACHT_NTPase"/>
</dbReference>
<protein>
    <recommendedName>
        <fullName evidence="1">NACHT domain-containing protein</fullName>
    </recommendedName>
</protein>
<evidence type="ECO:0000313" key="2">
    <source>
        <dbReference type="EMBL" id="KAJ8051013.1"/>
    </source>
</evidence>
<evidence type="ECO:0000259" key="1">
    <source>
        <dbReference type="Pfam" id="PF05729"/>
    </source>
</evidence>
<dbReference type="SUPFAM" id="SSF52540">
    <property type="entry name" value="P-loop containing nucleoside triphosphate hydrolases"/>
    <property type="match status" value="1"/>
</dbReference>
<organism evidence="2 3">
    <name type="scientific">Holothuria leucospilota</name>
    <name type="common">Black long sea cucumber</name>
    <name type="synonym">Mertensiothuria leucospilota</name>
    <dbReference type="NCBI Taxonomy" id="206669"/>
    <lineage>
        <taxon>Eukaryota</taxon>
        <taxon>Metazoa</taxon>
        <taxon>Echinodermata</taxon>
        <taxon>Eleutherozoa</taxon>
        <taxon>Echinozoa</taxon>
        <taxon>Holothuroidea</taxon>
        <taxon>Aspidochirotacea</taxon>
        <taxon>Aspidochirotida</taxon>
        <taxon>Holothuriidae</taxon>
        <taxon>Holothuria</taxon>
    </lineage>
</organism>
<dbReference type="PANTHER" id="PTHR46312">
    <property type="entry name" value="NACHT DOMAIN-CONTAINING PROTEIN"/>
    <property type="match status" value="1"/>
</dbReference>
<dbReference type="InterPro" id="IPR027417">
    <property type="entry name" value="P-loop_NTPase"/>
</dbReference>
<gene>
    <name evidence="2" type="ORF">HOLleu_04421</name>
</gene>
<dbReference type="PANTHER" id="PTHR46312:SF2">
    <property type="entry name" value="NUCLEOTIDE-BINDING OLIGOMERIZATION DOMAIN-CONTAINING PROTEIN 2-LIKE"/>
    <property type="match status" value="1"/>
</dbReference>
<dbReference type="EMBL" id="JAIZAY010000001">
    <property type="protein sequence ID" value="KAJ8051013.1"/>
    <property type="molecule type" value="Genomic_DNA"/>
</dbReference>
<comment type="caution">
    <text evidence="2">The sequence shown here is derived from an EMBL/GenBank/DDBJ whole genome shotgun (WGS) entry which is preliminary data.</text>
</comment>
<dbReference type="Gene3D" id="3.40.50.300">
    <property type="entry name" value="P-loop containing nucleotide triphosphate hydrolases"/>
    <property type="match status" value="1"/>
</dbReference>
<accession>A0A9Q1HMD1</accession>
<dbReference type="Proteomes" id="UP001152320">
    <property type="component" value="Chromosome 1"/>
</dbReference>
<evidence type="ECO:0000313" key="3">
    <source>
        <dbReference type="Proteomes" id="UP001152320"/>
    </source>
</evidence>
<keyword evidence="3" id="KW-1185">Reference proteome</keyword>
<dbReference type="Pfam" id="PF05729">
    <property type="entry name" value="NACHT"/>
    <property type="match status" value="1"/>
</dbReference>
<dbReference type="AlphaFoldDB" id="A0A9Q1HMD1"/>
<sequence length="790" mass="90647">MECFENTESSDDTKAARAKRGFDLFMVEVALLLPFATVKTLAAKFNFSPKETDDVERSPNCGYAFVTLLREKGIINPVDISLLLEALKAIDRLGVSNDVKECFRKNVPNYPTPSDLSRGLSARVELFRKEIKIRYRDLCSAVKPIPYDRDGLMCVDKVFVDSGIEFLTQGLWERLDSYHCILTDPRLKSKRYIMFGESGYGKSIFALQLAFDWYSRSPASPLKDLEILIFLPLREVRGFKSIFTAIKSFLLPQECQLSTEDIKDILCRSESVAFVFDGFNEYLQMSDDDDITHIISGRMFNDFFVILTTRPQCKPFNLTSTVQLRLPGFNLNAQEKYTRKVFGYDTNATESIRSLFEGNPALRDLCEVPLFFVLFSHLTHEKKGSKGFASVTKMFKYMITCFHERMKNKLRDSTMTPMDANKEGNHHKLDKVAFKSCKRKKKSVEWLKDEFRNMIGSDLYKQYIEAGILIEEEKTIIKDEPGTSNLIQRKEQVRFFHEVFCDWYAANYISSYAEKRLPFKFQNLLKKLDPFESQYVFRFVCGINPNAAPTIIKYLRKVEGGDKFAILCILEQTGDIDKIKGSIQQLCGDGVLISGHDSLLLQRSSMQLLKIAAEHAIPIEYVELYNCIHYVESSDQTKAVIWTTSGLALSSQFPVKRLRVSFFDKELTENEALSILDYCSKCPSLLVTWFNGSVPPQSFKVEQILLRLKSKNVTVKYSGVFVESCKYILNLTTGRWEKGESREECTDEDFQKMRSDWNEVKDVTDETHMENVKKRVASLREGAGSTLDEV</sequence>
<proteinExistence type="predicted"/>
<name>A0A9Q1HMD1_HOLLE</name>
<reference evidence="2" key="1">
    <citation type="submission" date="2021-10" db="EMBL/GenBank/DDBJ databases">
        <title>Tropical sea cucumber genome reveals ecological adaptation and Cuvierian tubules defense mechanism.</title>
        <authorList>
            <person name="Chen T."/>
        </authorList>
    </citation>
    <scope>NUCLEOTIDE SEQUENCE</scope>
    <source>
        <strain evidence="2">Nanhai2018</strain>
        <tissue evidence="2">Muscle</tissue>
    </source>
</reference>
<feature type="domain" description="NACHT" evidence="1">
    <location>
        <begin position="193"/>
        <end position="342"/>
    </location>
</feature>
<dbReference type="OrthoDB" id="120976at2759"/>